<dbReference type="EMBL" id="VSRR010001182">
    <property type="protein sequence ID" value="MPC23243.1"/>
    <property type="molecule type" value="Genomic_DNA"/>
</dbReference>
<reference evidence="2 3" key="1">
    <citation type="submission" date="2019-05" db="EMBL/GenBank/DDBJ databases">
        <title>Another draft genome of Portunus trituberculatus and its Hox gene families provides insights of decapod evolution.</title>
        <authorList>
            <person name="Jeong J.-H."/>
            <person name="Song I."/>
            <person name="Kim S."/>
            <person name="Choi T."/>
            <person name="Kim D."/>
            <person name="Ryu S."/>
            <person name="Kim W."/>
        </authorList>
    </citation>
    <scope>NUCLEOTIDE SEQUENCE [LARGE SCALE GENOMIC DNA]</scope>
    <source>
        <tissue evidence="2">Muscle</tissue>
    </source>
</reference>
<feature type="compositionally biased region" description="Low complexity" evidence="1">
    <location>
        <begin position="69"/>
        <end position="79"/>
    </location>
</feature>
<protein>
    <submittedName>
        <fullName evidence="2">Uncharacterized protein</fullName>
    </submittedName>
</protein>
<gene>
    <name evidence="2" type="ORF">E2C01_016284</name>
</gene>
<comment type="caution">
    <text evidence="2">The sequence shown here is derived from an EMBL/GenBank/DDBJ whole genome shotgun (WGS) entry which is preliminary data.</text>
</comment>
<evidence type="ECO:0000313" key="2">
    <source>
        <dbReference type="EMBL" id="MPC23243.1"/>
    </source>
</evidence>
<keyword evidence="3" id="KW-1185">Reference proteome</keyword>
<feature type="region of interest" description="Disordered" evidence="1">
    <location>
        <begin position="1"/>
        <end position="135"/>
    </location>
</feature>
<dbReference type="AlphaFoldDB" id="A0A5B7DQI3"/>
<evidence type="ECO:0000313" key="3">
    <source>
        <dbReference type="Proteomes" id="UP000324222"/>
    </source>
</evidence>
<organism evidence="2 3">
    <name type="scientific">Portunus trituberculatus</name>
    <name type="common">Swimming crab</name>
    <name type="synonym">Neptunus trituberculatus</name>
    <dbReference type="NCBI Taxonomy" id="210409"/>
    <lineage>
        <taxon>Eukaryota</taxon>
        <taxon>Metazoa</taxon>
        <taxon>Ecdysozoa</taxon>
        <taxon>Arthropoda</taxon>
        <taxon>Crustacea</taxon>
        <taxon>Multicrustacea</taxon>
        <taxon>Malacostraca</taxon>
        <taxon>Eumalacostraca</taxon>
        <taxon>Eucarida</taxon>
        <taxon>Decapoda</taxon>
        <taxon>Pleocyemata</taxon>
        <taxon>Brachyura</taxon>
        <taxon>Eubrachyura</taxon>
        <taxon>Portunoidea</taxon>
        <taxon>Portunidae</taxon>
        <taxon>Portuninae</taxon>
        <taxon>Portunus</taxon>
    </lineage>
</organism>
<evidence type="ECO:0000256" key="1">
    <source>
        <dbReference type="SAM" id="MobiDB-lite"/>
    </source>
</evidence>
<proteinExistence type="predicted"/>
<dbReference type="Proteomes" id="UP000324222">
    <property type="component" value="Unassembled WGS sequence"/>
</dbReference>
<sequence length="215" mass="24340">MPCNEVEINDTMTMKGDYNDNYYDEGQEVKGAEGGEDSPSTPPGTRPAPCQVASDAATAARFHAHPSRLSHPPRSLIPRRSPHRRPPCSPPRDSSPPQSSSLGTPEAFLSGTQEEEEERQYHHHHGERHKGTEQLTETLAVTHERRSSRNNDYHSENQPAEHVVDSMLYTLHRHPHHYHHYHYHHHHWESTSVGGAIPLTDRRHLALTSPIAAQR</sequence>
<name>A0A5B7DQI3_PORTR</name>
<accession>A0A5B7DQI3</accession>